<accession>B3M1C8</accession>
<name>B3M1C8_DROAN</name>
<feature type="transmembrane region" description="Helical" evidence="2">
    <location>
        <begin position="168"/>
        <end position="185"/>
    </location>
</feature>
<feature type="region of interest" description="Disordered" evidence="1">
    <location>
        <begin position="413"/>
        <end position="458"/>
    </location>
</feature>
<dbReference type="HOGENOM" id="CLU_700719_0_0_1"/>
<proteinExistence type="predicted"/>
<evidence type="ECO:0000256" key="1">
    <source>
        <dbReference type="SAM" id="MobiDB-lite"/>
    </source>
</evidence>
<dbReference type="AlphaFoldDB" id="B3M1C8"/>
<dbReference type="Proteomes" id="UP000007801">
    <property type="component" value="Unassembled WGS sequence"/>
</dbReference>
<reference evidence="4 5" key="1">
    <citation type="journal article" date="2007" name="Nature">
        <title>Evolution of genes and genomes on the Drosophila phylogeny.</title>
        <authorList>
            <consortium name="Drosophila 12 Genomes Consortium"/>
            <person name="Clark A.G."/>
            <person name="Eisen M.B."/>
            <person name="Smith D.R."/>
            <person name="Bergman C.M."/>
            <person name="Oliver B."/>
            <person name="Markow T.A."/>
            <person name="Kaufman T.C."/>
            <person name="Kellis M."/>
            <person name="Gelbart W."/>
            <person name="Iyer V.N."/>
            <person name="Pollard D.A."/>
            <person name="Sackton T.B."/>
            <person name="Larracuente A.M."/>
            <person name="Singh N.D."/>
            <person name="Abad J.P."/>
            <person name="Abt D.N."/>
            <person name="Adryan B."/>
            <person name="Aguade M."/>
            <person name="Akashi H."/>
            <person name="Anderson W.W."/>
            <person name="Aquadro C.F."/>
            <person name="Ardell D.H."/>
            <person name="Arguello R."/>
            <person name="Artieri C.G."/>
            <person name="Barbash D.A."/>
            <person name="Barker D."/>
            <person name="Barsanti P."/>
            <person name="Batterham P."/>
            <person name="Batzoglou S."/>
            <person name="Begun D."/>
            <person name="Bhutkar A."/>
            <person name="Blanco E."/>
            <person name="Bosak S.A."/>
            <person name="Bradley R.K."/>
            <person name="Brand A.D."/>
            <person name="Brent M.R."/>
            <person name="Brooks A.N."/>
            <person name="Brown R.H."/>
            <person name="Butlin R.K."/>
            <person name="Caggese C."/>
            <person name="Calvi B.R."/>
            <person name="Bernardo de Carvalho A."/>
            <person name="Caspi A."/>
            <person name="Castrezana S."/>
            <person name="Celniker S.E."/>
            <person name="Chang J.L."/>
            <person name="Chapple C."/>
            <person name="Chatterji S."/>
            <person name="Chinwalla A."/>
            <person name="Civetta A."/>
            <person name="Clifton S.W."/>
            <person name="Comeron J.M."/>
            <person name="Costello J.C."/>
            <person name="Coyne J.A."/>
            <person name="Daub J."/>
            <person name="David R.G."/>
            <person name="Delcher A.L."/>
            <person name="Delehaunty K."/>
            <person name="Do C.B."/>
            <person name="Ebling H."/>
            <person name="Edwards K."/>
            <person name="Eickbush T."/>
            <person name="Evans J.D."/>
            <person name="Filipski A."/>
            <person name="Findeiss S."/>
            <person name="Freyhult E."/>
            <person name="Fulton L."/>
            <person name="Fulton R."/>
            <person name="Garcia A.C."/>
            <person name="Gardiner A."/>
            <person name="Garfield D.A."/>
            <person name="Garvin B.E."/>
            <person name="Gibson G."/>
            <person name="Gilbert D."/>
            <person name="Gnerre S."/>
            <person name="Godfrey J."/>
            <person name="Good R."/>
            <person name="Gotea V."/>
            <person name="Gravely B."/>
            <person name="Greenberg A.J."/>
            <person name="Griffiths-Jones S."/>
            <person name="Gross S."/>
            <person name="Guigo R."/>
            <person name="Gustafson E.A."/>
            <person name="Haerty W."/>
            <person name="Hahn M.W."/>
            <person name="Halligan D.L."/>
            <person name="Halpern A.L."/>
            <person name="Halter G.M."/>
            <person name="Han M.V."/>
            <person name="Heger A."/>
            <person name="Hillier L."/>
            <person name="Hinrichs A.S."/>
            <person name="Holmes I."/>
            <person name="Hoskins R.A."/>
            <person name="Hubisz M.J."/>
            <person name="Hultmark D."/>
            <person name="Huntley M.A."/>
            <person name="Jaffe D.B."/>
            <person name="Jagadeeshan S."/>
            <person name="Jeck W.R."/>
            <person name="Johnson J."/>
            <person name="Jones C.D."/>
            <person name="Jordan W.C."/>
            <person name="Karpen G.H."/>
            <person name="Kataoka E."/>
            <person name="Keightley P.D."/>
            <person name="Kheradpour P."/>
            <person name="Kirkness E.F."/>
            <person name="Koerich L.B."/>
            <person name="Kristiansen K."/>
            <person name="Kudrna D."/>
            <person name="Kulathinal R.J."/>
            <person name="Kumar S."/>
            <person name="Kwok R."/>
            <person name="Lander E."/>
            <person name="Langley C.H."/>
            <person name="Lapoint R."/>
            <person name="Lazzaro B.P."/>
            <person name="Lee S.J."/>
            <person name="Levesque L."/>
            <person name="Li R."/>
            <person name="Lin C.F."/>
            <person name="Lin M.F."/>
            <person name="Lindblad-Toh K."/>
            <person name="Llopart A."/>
            <person name="Long M."/>
            <person name="Low L."/>
            <person name="Lozovsky E."/>
            <person name="Lu J."/>
            <person name="Luo M."/>
            <person name="Machado C.A."/>
            <person name="Makalowski W."/>
            <person name="Marzo M."/>
            <person name="Matsuda M."/>
            <person name="Matzkin L."/>
            <person name="McAllister B."/>
            <person name="McBride C.S."/>
            <person name="McKernan B."/>
            <person name="McKernan K."/>
            <person name="Mendez-Lago M."/>
            <person name="Minx P."/>
            <person name="Mollenhauer M.U."/>
            <person name="Montooth K."/>
            <person name="Mount S.M."/>
            <person name="Mu X."/>
            <person name="Myers E."/>
            <person name="Negre B."/>
            <person name="Newfeld S."/>
            <person name="Nielsen R."/>
            <person name="Noor M.A."/>
            <person name="O'Grady P."/>
            <person name="Pachter L."/>
            <person name="Papaceit M."/>
            <person name="Parisi M.J."/>
            <person name="Parisi M."/>
            <person name="Parts L."/>
            <person name="Pedersen J.S."/>
            <person name="Pesole G."/>
            <person name="Phillippy A.M."/>
            <person name="Ponting C.P."/>
            <person name="Pop M."/>
            <person name="Porcelli D."/>
            <person name="Powell J.R."/>
            <person name="Prohaska S."/>
            <person name="Pruitt K."/>
            <person name="Puig M."/>
            <person name="Quesneville H."/>
            <person name="Ram K.R."/>
            <person name="Rand D."/>
            <person name="Rasmussen M.D."/>
            <person name="Reed L.K."/>
            <person name="Reenan R."/>
            <person name="Reily A."/>
            <person name="Remington K.A."/>
            <person name="Rieger T.T."/>
            <person name="Ritchie M.G."/>
            <person name="Robin C."/>
            <person name="Rogers Y.H."/>
            <person name="Rohde C."/>
            <person name="Rozas J."/>
            <person name="Rubenfield M.J."/>
            <person name="Ruiz A."/>
            <person name="Russo S."/>
            <person name="Salzberg S.L."/>
            <person name="Sanchez-Gracia A."/>
            <person name="Saranga D.J."/>
            <person name="Sato H."/>
            <person name="Schaeffer S.W."/>
            <person name="Schatz M.C."/>
            <person name="Schlenke T."/>
            <person name="Schwartz R."/>
            <person name="Segarra C."/>
            <person name="Singh R.S."/>
            <person name="Sirot L."/>
            <person name="Sirota M."/>
            <person name="Sisneros N.B."/>
            <person name="Smith C.D."/>
            <person name="Smith T.F."/>
            <person name="Spieth J."/>
            <person name="Stage D.E."/>
            <person name="Stark A."/>
            <person name="Stephan W."/>
            <person name="Strausberg R.L."/>
            <person name="Strempel S."/>
            <person name="Sturgill D."/>
            <person name="Sutton G."/>
            <person name="Sutton G.G."/>
            <person name="Tao W."/>
            <person name="Teichmann S."/>
            <person name="Tobari Y.N."/>
            <person name="Tomimura Y."/>
            <person name="Tsolas J.M."/>
            <person name="Valente V.L."/>
            <person name="Venter E."/>
            <person name="Venter J.C."/>
            <person name="Vicario S."/>
            <person name="Vieira F.G."/>
            <person name="Vilella A.J."/>
            <person name="Villasante A."/>
            <person name="Walenz B."/>
            <person name="Wang J."/>
            <person name="Wasserman M."/>
            <person name="Watts T."/>
            <person name="Wilson D."/>
            <person name="Wilson R.K."/>
            <person name="Wing R.A."/>
            <person name="Wolfner M.F."/>
            <person name="Wong A."/>
            <person name="Wong G.K."/>
            <person name="Wu C.I."/>
            <person name="Wu G."/>
            <person name="Yamamoto D."/>
            <person name="Yang H.P."/>
            <person name="Yang S.P."/>
            <person name="Yorke J.A."/>
            <person name="Yoshida K."/>
            <person name="Zdobnov E."/>
            <person name="Zhang P."/>
            <person name="Zhang Y."/>
            <person name="Zimin A.V."/>
            <person name="Baldwin J."/>
            <person name="Abdouelleil A."/>
            <person name="Abdulkadir J."/>
            <person name="Abebe A."/>
            <person name="Abera B."/>
            <person name="Abreu J."/>
            <person name="Acer S.C."/>
            <person name="Aftuck L."/>
            <person name="Alexander A."/>
            <person name="An P."/>
            <person name="Anderson E."/>
            <person name="Anderson S."/>
            <person name="Arachi H."/>
            <person name="Azer M."/>
            <person name="Bachantsang P."/>
            <person name="Barry A."/>
            <person name="Bayul T."/>
            <person name="Berlin A."/>
            <person name="Bessette D."/>
            <person name="Bloom T."/>
            <person name="Blye J."/>
            <person name="Boguslavskiy L."/>
            <person name="Bonnet C."/>
            <person name="Boukhgalter B."/>
            <person name="Bourzgui I."/>
            <person name="Brown A."/>
            <person name="Cahill P."/>
            <person name="Channer S."/>
            <person name="Cheshatsang Y."/>
            <person name="Chuda L."/>
            <person name="Citroen M."/>
            <person name="Collymore A."/>
            <person name="Cooke P."/>
            <person name="Costello M."/>
            <person name="D'Aco K."/>
            <person name="Daza R."/>
            <person name="De Haan G."/>
            <person name="DeGray S."/>
            <person name="DeMaso C."/>
            <person name="Dhargay N."/>
            <person name="Dooley K."/>
            <person name="Dooley E."/>
            <person name="Doricent M."/>
            <person name="Dorje P."/>
            <person name="Dorjee K."/>
            <person name="Dupes A."/>
            <person name="Elong R."/>
            <person name="Falk J."/>
            <person name="Farina A."/>
            <person name="Faro S."/>
            <person name="Ferguson D."/>
            <person name="Fisher S."/>
            <person name="Foley C.D."/>
            <person name="Franke A."/>
            <person name="Friedrich D."/>
            <person name="Gadbois L."/>
            <person name="Gearin G."/>
            <person name="Gearin C.R."/>
            <person name="Giannoukos G."/>
            <person name="Goode T."/>
            <person name="Graham J."/>
            <person name="Grandbois E."/>
            <person name="Grewal S."/>
            <person name="Gyaltsen K."/>
            <person name="Hafez N."/>
            <person name="Hagos B."/>
            <person name="Hall J."/>
            <person name="Henson C."/>
            <person name="Hollinger A."/>
            <person name="Honan T."/>
            <person name="Huard M.D."/>
            <person name="Hughes L."/>
            <person name="Hurhula B."/>
            <person name="Husby M.E."/>
            <person name="Kamat A."/>
            <person name="Kanga B."/>
            <person name="Kashin S."/>
            <person name="Khazanovich D."/>
            <person name="Kisner P."/>
            <person name="Lance K."/>
            <person name="Lara M."/>
            <person name="Lee W."/>
            <person name="Lennon N."/>
            <person name="Letendre F."/>
            <person name="LeVine R."/>
            <person name="Lipovsky A."/>
            <person name="Liu X."/>
            <person name="Liu J."/>
            <person name="Liu S."/>
            <person name="Lokyitsang T."/>
            <person name="Lokyitsang Y."/>
            <person name="Lubonja R."/>
            <person name="Lui A."/>
            <person name="MacDonald P."/>
            <person name="Magnisalis V."/>
            <person name="Maru K."/>
            <person name="Matthews C."/>
            <person name="McCusker W."/>
            <person name="McDonough S."/>
            <person name="Mehta T."/>
            <person name="Meldrim J."/>
            <person name="Meneus L."/>
            <person name="Mihai O."/>
            <person name="Mihalev A."/>
            <person name="Mihova T."/>
            <person name="Mittelman R."/>
            <person name="Mlenga V."/>
            <person name="Montmayeur A."/>
            <person name="Mulrain L."/>
            <person name="Navidi A."/>
            <person name="Naylor J."/>
            <person name="Negash T."/>
            <person name="Nguyen T."/>
            <person name="Nguyen N."/>
            <person name="Nicol R."/>
            <person name="Norbu C."/>
            <person name="Norbu N."/>
            <person name="Novod N."/>
            <person name="O'Neill B."/>
            <person name="Osman S."/>
            <person name="Markiewicz E."/>
            <person name="Oyono O.L."/>
            <person name="Patti C."/>
            <person name="Phunkhang P."/>
            <person name="Pierre F."/>
            <person name="Priest M."/>
            <person name="Raghuraman S."/>
            <person name="Rege F."/>
            <person name="Reyes R."/>
            <person name="Rise C."/>
            <person name="Rogov P."/>
            <person name="Ross K."/>
            <person name="Ryan E."/>
            <person name="Settipalli S."/>
            <person name="Shea T."/>
            <person name="Sherpa N."/>
            <person name="Shi L."/>
            <person name="Shih D."/>
            <person name="Sparrow T."/>
            <person name="Spaulding J."/>
            <person name="Stalker J."/>
            <person name="Stange-Thomann N."/>
            <person name="Stavropoulos S."/>
            <person name="Stone C."/>
            <person name="Strader C."/>
            <person name="Tesfaye S."/>
            <person name="Thomson T."/>
            <person name="Thoulutsang Y."/>
            <person name="Thoulutsang D."/>
            <person name="Topham K."/>
            <person name="Topping I."/>
            <person name="Tsamla T."/>
            <person name="Vassiliev H."/>
            <person name="Vo A."/>
            <person name="Wangchuk T."/>
            <person name="Wangdi T."/>
            <person name="Weiand M."/>
            <person name="Wilkinson J."/>
            <person name="Wilson A."/>
            <person name="Yadav S."/>
            <person name="Young G."/>
            <person name="Yu Q."/>
            <person name="Zembek L."/>
            <person name="Zhong D."/>
            <person name="Zimmer A."/>
            <person name="Zwirko Z."/>
            <person name="Jaffe D.B."/>
            <person name="Alvarez P."/>
            <person name="Brockman W."/>
            <person name="Butler J."/>
            <person name="Chin C."/>
            <person name="Gnerre S."/>
            <person name="Grabherr M."/>
            <person name="Kleber M."/>
            <person name="Mauceli E."/>
            <person name="MacCallum I."/>
        </authorList>
    </citation>
    <scope>NUCLEOTIDE SEQUENCE [LARGE SCALE GENOMIC DNA]</scope>
    <source>
        <strain evidence="5">Tucson 14024-0371.13</strain>
    </source>
</reference>
<keyword evidence="2" id="KW-1133">Transmembrane helix</keyword>
<keyword evidence="5" id="KW-1185">Reference proteome</keyword>
<dbReference type="PhylomeDB" id="B3M1C8"/>
<gene>
    <name evidence="4" type="primary">Dana\GF17151</name>
    <name evidence="4" type="synonym">dana_GLEANR_18417</name>
    <name evidence="4" type="ORF">GF17151</name>
</gene>
<feature type="transmembrane region" description="Helical" evidence="2">
    <location>
        <begin position="308"/>
        <end position="327"/>
    </location>
</feature>
<evidence type="ECO:0000313" key="4">
    <source>
        <dbReference type="EMBL" id="EDV42155.1"/>
    </source>
</evidence>
<sequence>MVNVATVGCLLLLFNRVCCESENEDHWVDPHAAWSELAMDFGQPENVCQCPAGPERSPVAIEDALALTYFRKFANLLFQRKRLQFDAASARYKRSLLFTLLPSQLEELESVQDARDLDVLLSKILEGAETAPLFRGQFGCSYSQKSGVLALVTDIFKDVIALTKVSEVKFLLLVIMAILLGYIVHRRFGFRVISIILGGCFLTGYFYTYIECNRKLEVESMLEVIDSQQDQLRYNEMSWFARLKSLVYSESATEKRKEMLKKSSKISLSYCLPDQVFLMYMNDLFFKQLELLLEKVTHTMTRLSTNLGWPYCYIAPLFLIVLVGYIIKLTFKYVISPRAWGSVLHNYSSSSSPPAPGTIQPNATIQSIAAKEPAVDCLSGENLKMLLDMKMMTLTSAQQQQLKQLPGVSGVQEVMEPLEAPAPTTEKKESLDVSDGSNKSQSSIQEEGFTLVDDTEDI</sequence>
<feature type="chain" id="PRO_5002791815" description="Chloride channel CLIC-like protein 1" evidence="3">
    <location>
        <begin position="20"/>
        <end position="458"/>
    </location>
</feature>
<dbReference type="InParanoid" id="B3M1C8"/>
<keyword evidence="2" id="KW-0472">Membrane</keyword>
<dbReference type="OMA" id="KMLLNVM"/>
<dbReference type="KEGG" id="dan:6499939"/>
<evidence type="ECO:0000313" key="5">
    <source>
        <dbReference type="Proteomes" id="UP000007801"/>
    </source>
</evidence>
<evidence type="ECO:0008006" key="6">
    <source>
        <dbReference type="Google" id="ProtNLM"/>
    </source>
</evidence>
<dbReference type="FunCoup" id="B3M1C8">
    <property type="interactions" value="35"/>
</dbReference>
<dbReference type="EMBL" id="CH902617">
    <property type="protein sequence ID" value="EDV42155.1"/>
    <property type="molecule type" value="Genomic_DNA"/>
</dbReference>
<feature type="compositionally biased region" description="Polar residues" evidence="1">
    <location>
        <begin position="435"/>
        <end position="445"/>
    </location>
</feature>
<dbReference type="GeneID" id="6499939"/>
<protein>
    <recommendedName>
        <fullName evidence="6">Chloride channel CLIC-like protein 1</fullName>
    </recommendedName>
</protein>
<evidence type="ECO:0000256" key="3">
    <source>
        <dbReference type="SAM" id="SignalP"/>
    </source>
</evidence>
<keyword evidence="2" id="KW-0812">Transmembrane</keyword>
<feature type="signal peptide" evidence="3">
    <location>
        <begin position="1"/>
        <end position="19"/>
    </location>
</feature>
<dbReference type="OrthoDB" id="8061645at2759"/>
<keyword evidence="3" id="KW-0732">Signal</keyword>
<feature type="transmembrane region" description="Helical" evidence="2">
    <location>
        <begin position="192"/>
        <end position="210"/>
    </location>
</feature>
<evidence type="ECO:0000256" key="2">
    <source>
        <dbReference type="SAM" id="Phobius"/>
    </source>
</evidence>
<organism evidence="4 5">
    <name type="scientific">Drosophila ananassae</name>
    <name type="common">Fruit fly</name>
    <dbReference type="NCBI Taxonomy" id="7217"/>
    <lineage>
        <taxon>Eukaryota</taxon>
        <taxon>Metazoa</taxon>
        <taxon>Ecdysozoa</taxon>
        <taxon>Arthropoda</taxon>
        <taxon>Hexapoda</taxon>
        <taxon>Insecta</taxon>
        <taxon>Pterygota</taxon>
        <taxon>Neoptera</taxon>
        <taxon>Endopterygota</taxon>
        <taxon>Diptera</taxon>
        <taxon>Brachycera</taxon>
        <taxon>Muscomorpha</taxon>
        <taxon>Ephydroidea</taxon>
        <taxon>Drosophilidae</taxon>
        <taxon>Drosophila</taxon>
        <taxon>Sophophora</taxon>
    </lineage>
</organism>
<dbReference type="eggNOG" id="ENOG502T7ZF">
    <property type="taxonomic scope" value="Eukaryota"/>
</dbReference>